<gene>
    <name evidence="2" type="ORF">ANCCEY_12272</name>
</gene>
<accession>A0A0D6LBL5</accession>
<keyword evidence="3" id="KW-1185">Reference proteome</keyword>
<dbReference type="InterPro" id="IPR000477">
    <property type="entry name" value="RT_dom"/>
</dbReference>
<proteinExistence type="predicted"/>
<sequence length="112" mass="12995">MPLCLTNFTTRISPFHDDITIDVRRWVRQGYTISPKLFTATLEDVSRRLERDDMGVRVDGRLLHHPRFADDIVLITANVSQAERMLDFEDLCGKIVKSLQLNLTKTMFMRNG</sequence>
<dbReference type="EMBL" id="KE125404">
    <property type="protein sequence ID" value="EPB68643.1"/>
    <property type="molecule type" value="Genomic_DNA"/>
</dbReference>
<evidence type="ECO:0000259" key="1">
    <source>
        <dbReference type="Pfam" id="PF00078"/>
    </source>
</evidence>
<dbReference type="Proteomes" id="UP000054495">
    <property type="component" value="Unassembled WGS sequence"/>
</dbReference>
<dbReference type="Pfam" id="PF00078">
    <property type="entry name" value="RVT_1"/>
    <property type="match status" value="1"/>
</dbReference>
<evidence type="ECO:0000313" key="3">
    <source>
        <dbReference type="Proteomes" id="UP000054495"/>
    </source>
</evidence>
<evidence type="ECO:0000313" key="2">
    <source>
        <dbReference type="EMBL" id="EPB68643.1"/>
    </source>
</evidence>
<feature type="domain" description="Reverse transcriptase" evidence="1">
    <location>
        <begin position="22"/>
        <end position="109"/>
    </location>
</feature>
<dbReference type="AlphaFoldDB" id="A0A0D6LBL5"/>
<organism evidence="2 3">
    <name type="scientific">Ancylostoma ceylanicum</name>
    <dbReference type="NCBI Taxonomy" id="53326"/>
    <lineage>
        <taxon>Eukaryota</taxon>
        <taxon>Metazoa</taxon>
        <taxon>Ecdysozoa</taxon>
        <taxon>Nematoda</taxon>
        <taxon>Chromadorea</taxon>
        <taxon>Rhabditida</taxon>
        <taxon>Rhabditina</taxon>
        <taxon>Rhabditomorpha</taxon>
        <taxon>Strongyloidea</taxon>
        <taxon>Ancylostomatidae</taxon>
        <taxon>Ancylostomatinae</taxon>
        <taxon>Ancylostoma</taxon>
    </lineage>
</organism>
<name>A0A0D6LBL5_9BILA</name>
<protein>
    <recommendedName>
        <fullName evidence="1">Reverse transcriptase domain-containing protein</fullName>
    </recommendedName>
</protein>
<reference evidence="2 3" key="1">
    <citation type="submission" date="2013-05" db="EMBL/GenBank/DDBJ databases">
        <title>Draft genome of the parasitic nematode Anyclostoma ceylanicum.</title>
        <authorList>
            <person name="Mitreva M."/>
        </authorList>
    </citation>
    <scope>NUCLEOTIDE SEQUENCE [LARGE SCALE GENOMIC DNA]</scope>
</reference>